<keyword evidence="1" id="KW-0813">Transport</keyword>
<accession>A0A2W4XTQ5</accession>
<reference evidence="6 7" key="2">
    <citation type="submission" date="2018-06" db="EMBL/GenBank/DDBJ databases">
        <title>Metagenomic assembly of (sub)arctic Cyanobacteria and their associated microbiome from non-axenic cultures.</title>
        <authorList>
            <person name="Baurain D."/>
        </authorList>
    </citation>
    <scope>NUCLEOTIDE SEQUENCE [LARGE SCALE GENOMIC DNA]</scope>
    <source>
        <strain evidence="6">ULC027bin1</strain>
    </source>
</reference>
<dbReference type="PANTHER" id="PTHR42939">
    <property type="entry name" value="ABC TRANSPORTER ATP-BINDING PROTEIN ALBC-RELATED"/>
    <property type="match status" value="1"/>
</dbReference>
<proteinExistence type="predicted"/>
<dbReference type="InterPro" id="IPR051782">
    <property type="entry name" value="ABC_Transporter_VariousFunc"/>
</dbReference>
<dbReference type="Gene3D" id="3.40.50.300">
    <property type="entry name" value="P-loop containing nucleotide triphosphate hydrolases"/>
    <property type="match status" value="1"/>
</dbReference>
<name>A0A2W4XTQ5_9CYAN</name>
<dbReference type="AlphaFoldDB" id="A0A2W4XTQ5"/>
<feature type="compositionally biased region" description="Low complexity" evidence="4">
    <location>
        <begin position="18"/>
        <end position="27"/>
    </location>
</feature>
<dbReference type="SUPFAM" id="SSF52540">
    <property type="entry name" value="P-loop containing nucleoside triphosphate hydrolases"/>
    <property type="match status" value="1"/>
</dbReference>
<sequence>MNVVSSRPSRSTHLNGSAAIAHPPAHPPTIIETTDLRKVYRTGFWLKAAPPSLKQCSLEIYKGETFGLLGPNGAGKTTLLKLLLGIIRPTAGSATLMGEPAGNNETKARIGYLPENPYFYDYLTGWEFLSYTAGRFGIRGEAKKRRIAQLLDLVQLDRQSATKKQMRRYSKGMLQRVGMAQALINDPEIVFLDEPMSGLDPTGRYQVREIILSLKAQGKTLFFNSHVLSDVEMICDRIAILDQGEIICLGEIKQLLGQPDHYIVRGHGGSLDILDRWLQDITFNAGYWQGILYENPFEFMATARLMNAHIAKLEVAKPTLEEFFIAQIGQRRAAAEQAAAERAQAKKSTQKKRSLGKLSPQ</sequence>
<feature type="region of interest" description="Disordered" evidence="4">
    <location>
        <begin position="337"/>
        <end position="361"/>
    </location>
</feature>
<organism evidence="6 7">
    <name type="scientific">Phormidesmis priestleyi</name>
    <dbReference type="NCBI Taxonomy" id="268141"/>
    <lineage>
        <taxon>Bacteria</taxon>
        <taxon>Bacillati</taxon>
        <taxon>Cyanobacteriota</taxon>
        <taxon>Cyanophyceae</taxon>
        <taxon>Leptolyngbyales</taxon>
        <taxon>Leptolyngbyaceae</taxon>
        <taxon>Phormidesmis</taxon>
    </lineage>
</organism>
<evidence type="ECO:0000256" key="3">
    <source>
        <dbReference type="ARBA" id="ARBA00022840"/>
    </source>
</evidence>
<feature type="compositionally biased region" description="Polar residues" evidence="4">
    <location>
        <begin position="1"/>
        <end position="15"/>
    </location>
</feature>
<dbReference type="Proteomes" id="UP000249794">
    <property type="component" value="Unassembled WGS sequence"/>
</dbReference>
<dbReference type="GO" id="GO:0005524">
    <property type="term" value="F:ATP binding"/>
    <property type="evidence" value="ECO:0007669"/>
    <property type="project" value="UniProtKB-KW"/>
</dbReference>
<evidence type="ECO:0000313" key="7">
    <source>
        <dbReference type="Proteomes" id="UP000249794"/>
    </source>
</evidence>
<dbReference type="InterPro" id="IPR017871">
    <property type="entry name" value="ABC_transporter-like_CS"/>
</dbReference>
<evidence type="ECO:0000313" key="6">
    <source>
        <dbReference type="EMBL" id="PZO60853.1"/>
    </source>
</evidence>
<keyword evidence="2" id="KW-0547">Nucleotide-binding</keyword>
<feature type="region of interest" description="Disordered" evidence="4">
    <location>
        <begin position="1"/>
        <end position="27"/>
    </location>
</feature>
<dbReference type="Pfam" id="PF00005">
    <property type="entry name" value="ABC_tran"/>
    <property type="match status" value="1"/>
</dbReference>
<reference evidence="7" key="1">
    <citation type="submission" date="2018-04" db="EMBL/GenBank/DDBJ databases">
        <authorList>
            <person name="Cornet L."/>
        </authorList>
    </citation>
    <scope>NUCLEOTIDE SEQUENCE [LARGE SCALE GENOMIC DNA]</scope>
</reference>
<dbReference type="InterPro" id="IPR003439">
    <property type="entry name" value="ABC_transporter-like_ATP-bd"/>
</dbReference>
<evidence type="ECO:0000259" key="5">
    <source>
        <dbReference type="PROSITE" id="PS50893"/>
    </source>
</evidence>
<dbReference type="PANTHER" id="PTHR42939:SF1">
    <property type="entry name" value="ABC TRANSPORTER ATP-BINDING PROTEIN ALBC-RELATED"/>
    <property type="match status" value="1"/>
</dbReference>
<dbReference type="CDD" id="cd03230">
    <property type="entry name" value="ABC_DR_subfamily_A"/>
    <property type="match status" value="1"/>
</dbReference>
<gene>
    <name evidence="6" type="ORF">DCF15_01245</name>
</gene>
<dbReference type="PROSITE" id="PS50893">
    <property type="entry name" value="ABC_TRANSPORTER_2"/>
    <property type="match status" value="1"/>
</dbReference>
<dbReference type="GO" id="GO:0016887">
    <property type="term" value="F:ATP hydrolysis activity"/>
    <property type="evidence" value="ECO:0007669"/>
    <property type="project" value="InterPro"/>
</dbReference>
<evidence type="ECO:0000256" key="1">
    <source>
        <dbReference type="ARBA" id="ARBA00022448"/>
    </source>
</evidence>
<dbReference type="SMART" id="SM00382">
    <property type="entry name" value="AAA"/>
    <property type="match status" value="1"/>
</dbReference>
<protein>
    <submittedName>
        <fullName evidence="6">Multidrug ABC transporter ATP-binding protein</fullName>
    </submittedName>
</protein>
<feature type="domain" description="ABC transporter" evidence="5">
    <location>
        <begin position="31"/>
        <end position="268"/>
    </location>
</feature>
<dbReference type="InterPro" id="IPR003593">
    <property type="entry name" value="AAA+_ATPase"/>
</dbReference>
<dbReference type="EMBL" id="QBMP01000005">
    <property type="protein sequence ID" value="PZO60853.1"/>
    <property type="molecule type" value="Genomic_DNA"/>
</dbReference>
<keyword evidence="3 6" id="KW-0067">ATP-binding</keyword>
<dbReference type="PROSITE" id="PS00211">
    <property type="entry name" value="ABC_TRANSPORTER_1"/>
    <property type="match status" value="1"/>
</dbReference>
<evidence type="ECO:0000256" key="2">
    <source>
        <dbReference type="ARBA" id="ARBA00022741"/>
    </source>
</evidence>
<comment type="caution">
    <text evidence="6">The sequence shown here is derived from an EMBL/GenBank/DDBJ whole genome shotgun (WGS) entry which is preliminary data.</text>
</comment>
<dbReference type="InterPro" id="IPR027417">
    <property type="entry name" value="P-loop_NTPase"/>
</dbReference>
<evidence type="ECO:0000256" key="4">
    <source>
        <dbReference type="SAM" id="MobiDB-lite"/>
    </source>
</evidence>